<evidence type="ECO:0000313" key="6">
    <source>
        <dbReference type="EMBL" id="SFK22972.1"/>
    </source>
</evidence>
<evidence type="ECO:0000256" key="2">
    <source>
        <dbReference type="ARBA" id="ARBA00010973"/>
    </source>
</evidence>
<dbReference type="CDD" id="cd10977">
    <property type="entry name" value="CE4_PuuE_SpCDA1"/>
    <property type="match status" value="1"/>
</dbReference>
<gene>
    <name evidence="6" type="ORF">SAMN02745775_101649</name>
</gene>
<comment type="function">
    <text evidence="1">Is involved in generating a small heat-stable compound (Nod), an acylated oligomer of N-acetylglucosamine, that stimulates mitosis in various plant protoplasts.</text>
</comment>
<accession>A0A1I3XTZ0</accession>
<dbReference type="InterPro" id="IPR011330">
    <property type="entry name" value="Glyco_hydro/deAcase_b/a-brl"/>
</dbReference>
<comment type="similarity">
    <text evidence="2">Belongs to the polysaccharide deacetylase family.</text>
</comment>
<sequence>MSSALTGPYARDLIGYGRNPPHPQWPGGARIAINFVMNYEEGSEYSLLDGDGFSEATLTESAANVVPAGGRDLAAEGMFEYGVRVGFWRIMRLFAERNLPMTIFACALALERHPPAAAAIREAGHDICCHGWRWIEHYKLTKEQEREHIRLAVESLQKTLGSRPLGWYCRYGPSIHTRGLLVEEGGFRYDSDCYNDEIPYWVLQDGKPQLIVPYSLVTNDSKFGRGVFGTSEDYFQFLRDQFDMLYAEGRTMPRMMSCGLHLRSIGHPARAAGLMRFLDHIGKFEGVWVARRIEIAEHWRATFPYQPGMEQISKVGP</sequence>
<evidence type="ECO:0000313" key="7">
    <source>
        <dbReference type="Proteomes" id="UP000199473"/>
    </source>
</evidence>
<dbReference type="PANTHER" id="PTHR43123:SF4">
    <property type="entry name" value="POLYSACCHARIDE DEACETYLASE"/>
    <property type="match status" value="1"/>
</dbReference>
<dbReference type="SUPFAM" id="SSF88713">
    <property type="entry name" value="Glycoside hydrolase/deacetylase"/>
    <property type="match status" value="1"/>
</dbReference>
<feature type="domain" description="NodB homology" evidence="5">
    <location>
        <begin position="73"/>
        <end position="290"/>
    </location>
</feature>
<proteinExistence type="inferred from homology"/>
<evidence type="ECO:0000259" key="5">
    <source>
        <dbReference type="PROSITE" id="PS51677"/>
    </source>
</evidence>
<dbReference type="AlphaFoldDB" id="A0A1I3XTZ0"/>
<evidence type="ECO:0000256" key="1">
    <source>
        <dbReference type="ARBA" id="ARBA00003236"/>
    </source>
</evidence>
<dbReference type="Proteomes" id="UP000199473">
    <property type="component" value="Unassembled WGS sequence"/>
</dbReference>
<dbReference type="InterPro" id="IPR017625">
    <property type="entry name" value="PuuE"/>
</dbReference>
<dbReference type="GO" id="GO:0016810">
    <property type="term" value="F:hydrolase activity, acting on carbon-nitrogen (but not peptide) bonds"/>
    <property type="evidence" value="ECO:0007669"/>
    <property type="project" value="InterPro"/>
</dbReference>
<dbReference type="InterPro" id="IPR002509">
    <property type="entry name" value="NODB_dom"/>
</dbReference>
<evidence type="ECO:0000256" key="3">
    <source>
        <dbReference type="ARBA" id="ARBA00020071"/>
    </source>
</evidence>
<organism evidence="6 7">
    <name type="scientific">Falsiroseomonas stagni DSM 19981</name>
    <dbReference type="NCBI Taxonomy" id="1123062"/>
    <lineage>
        <taxon>Bacteria</taxon>
        <taxon>Pseudomonadati</taxon>
        <taxon>Pseudomonadota</taxon>
        <taxon>Alphaproteobacteria</taxon>
        <taxon>Acetobacterales</taxon>
        <taxon>Roseomonadaceae</taxon>
        <taxon>Falsiroseomonas</taxon>
    </lineage>
</organism>
<dbReference type="RefSeq" id="WP_217648598.1">
    <property type="nucleotide sequence ID" value="NZ_FOSQ01000001.1"/>
</dbReference>
<dbReference type="EMBL" id="FOSQ01000001">
    <property type="protein sequence ID" value="SFK22972.1"/>
    <property type="molecule type" value="Genomic_DNA"/>
</dbReference>
<keyword evidence="7" id="KW-1185">Reference proteome</keyword>
<dbReference type="Gene3D" id="3.20.20.370">
    <property type="entry name" value="Glycoside hydrolase/deacetylase"/>
    <property type="match status" value="1"/>
</dbReference>
<dbReference type="Pfam" id="PF01522">
    <property type="entry name" value="Polysacc_deac_1"/>
    <property type="match status" value="1"/>
</dbReference>
<protein>
    <recommendedName>
        <fullName evidence="3">Chitooligosaccharide deacetylase</fullName>
    </recommendedName>
    <alternativeName>
        <fullName evidence="4">Nodulation protein B</fullName>
    </alternativeName>
</protein>
<dbReference type="GO" id="GO:0005975">
    <property type="term" value="P:carbohydrate metabolic process"/>
    <property type="evidence" value="ECO:0007669"/>
    <property type="project" value="InterPro"/>
</dbReference>
<name>A0A1I3XTZ0_9PROT</name>
<dbReference type="PROSITE" id="PS51677">
    <property type="entry name" value="NODB"/>
    <property type="match status" value="1"/>
</dbReference>
<dbReference type="PANTHER" id="PTHR43123">
    <property type="entry name" value="POLYSACCHARIDE DEACETYLASE-RELATED"/>
    <property type="match status" value="1"/>
</dbReference>
<evidence type="ECO:0000256" key="4">
    <source>
        <dbReference type="ARBA" id="ARBA00032976"/>
    </source>
</evidence>
<reference evidence="6 7" key="1">
    <citation type="submission" date="2016-10" db="EMBL/GenBank/DDBJ databases">
        <authorList>
            <person name="de Groot N.N."/>
        </authorList>
    </citation>
    <scope>NUCLEOTIDE SEQUENCE [LARGE SCALE GENOMIC DNA]</scope>
    <source>
        <strain evidence="6 7">DSM 19981</strain>
    </source>
</reference>
<dbReference type="STRING" id="1123062.SAMN02745775_101649"/>